<accession>A0A7G9W9G4</accession>
<dbReference type="AlphaFoldDB" id="A0A7G9W9G4"/>
<name>A0A7G9W9G4_ALKCA</name>
<organism evidence="1 2">
    <name type="scientific">Alkalicella caledoniensis</name>
    <dbReference type="NCBI Taxonomy" id="2731377"/>
    <lineage>
        <taxon>Bacteria</taxon>
        <taxon>Bacillati</taxon>
        <taxon>Bacillota</taxon>
        <taxon>Clostridia</taxon>
        <taxon>Eubacteriales</taxon>
        <taxon>Proteinivoracaceae</taxon>
        <taxon>Alkalicella</taxon>
    </lineage>
</organism>
<gene>
    <name evidence="1" type="ORF">HYG86_11390</name>
</gene>
<dbReference type="KEGG" id="acae:HYG86_11390"/>
<keyword evidence="2" id="KW-1185">Reference proteome</keyword>
<sequence length="248" mass="28271">MELTFEEKQQKILDSTGKIFEAFTGMTKDYVKLIREHHKIITADGSASLPGRKIAKGMYSDEYISQHRATTKEAVKDLKKAYIDKAKEVVNSIKEEYGVKLPKPPVVPSAAGEQMRYQLERNNNLILWQAQLGSATIDELKALHQEHQSNPDFMILLEAELRKRDDNADLQRLRLEIQNPVNDKAFEKLNQIAVGLDNLNQIPYFPANVKNGFSNISYRNVDDDLDKFPIPEGTPGIPYRPVFDIVED</sequence>
<evidence type="ECO:0000313" key="1">
    <source>
        <dbReference type="EMBL" id="QNO15326.1"/>
    </source>
</evidence>
<proteinExistence type="predicted"/>
<dbReference type="Proteomes" id="UP000516160">
    <property type="component" value="Chromosome"/>
</dbReference>
<reference evidence="1 2" key="1">
    <citation type="submission" date="2020-07" db="EMBL/GenBank/DDBJ databases">
        <title>Alkalicella. sp. LB2 genome.</title>
        <authorList>
            <person name="Postec A."/>
            <person name="Quemeneur M."/>
        </authorList>
    </citation>
    <scope>NUCLEOTIDE SEQUENCE [LARGE SCALE GENOMIC DNA]</scope>
    <source>
        <strain evidence="1 2">LB2</strain>
    </source>
</reference>
<dbReference type="EMBL" id="CP058559">
    <property type="protein sequence ID" value="QNO15326.1"/>
    <property type="molecule type" value="Genomic_DNA"/>
</dbReference>
<protein>
    <submittedName>
        <fullName evidence="1">Uncharacterized protein</fullName>
    </submittedName>
</protein>
<evidence type="ECO:0000313" key="2">
    <source>
        <dbReference type="Proteomes" id="UP000516160"/>
    </source>
</evidence>
<dbReference type="RefSeq" id="WP_213165690.1">
    <property type="nucleotide sequence ID" value="NZ_CP058559.1"/>
</dbReference>